<keyword evidence="5" id="KW-1185">Reference proteome</keyword>
<dbReference type="InterPro" id="IPR027417">
    <property type="entry name" value="P-loop_NTPase"/>
</dbReference>
<gene>
    <name evidence="3" type="ORF">F1644_01595</name>
    <name evidence="2" type="ORF">GGR15_002006</name>
</gene>
<dbReference type="Proteomes" id="UP001302374">
    <property type="component" value="Chromosome"/>
</dbReference>
<dbReference type="Gene3D" id="3.40.50.300">
    <property type="entry name" value="P-loop containing nucleotide triphosphate hydrolases"/>
    <property type="match status" value="1"/>
</dbReference>
<dbReference type="GeneID" id="86889957"/>
<feature type="coiled-coil region" evidence="1">
    <location>
        <begin position="321"/>
        <end position="352"/>
    </location>
</feature>
<protein>
    <recommendedName>
        <fullName evidence="6">Rad50/SbcC-type AAA domain-containing protein</fullName>
    </recommendedName>
</protein>
<reference evidence="3 5" key="1">
    <citation type="submission" date="2019-09" db="EMBL/GenBank/DDBJ databases">
        <title>Butyricimonas paravirosa DSM 105722 (=214-4 = JCM 18677 = CCUG 65563).</title>
        <authorList>
            <person name="Le Roy T."/>
            <person name="Cani P.D."/>
        </authorList>
    </citation>
    <scope>NUCLEOTIDE SEQUENCE [LARGE SCALE GENOMIC DNA]</scope>
    <source>
        <strain evidence="3 5">DSM 105722</strain>
    </source>
</reference>
<evidence type="ECO:0000313" key="3">
    <source>
        <dbReference type="EMBL" id="WOF11047.1"/>
    </source>
</evidence>
<reference evidence="2 4" key="2">
    <citation type="submission" date="2020-03" db="EMBL/GenBank/DDBJ databases">
        <title>Genomic Encyclopedia of Type Strains, Phase IV (KMG-IV): sequencing the most valuable type-strain genomes for metagenomic binning, comparative biology and taxonomic classification.</title>
        <authorList>
            <person name="Goeker M."/>
        </authorList>
    </citation>
    <scope>NUCLEOTIDE SEQUENCE [LARGE SCALE GENOMIC DNA]</scope>
    <source>
        <strain evidence="2 4">DSM 105722</strain>
    </source>
</reference>
<accession>A0A7X5YC15</accession>
<organism evidence="2 4">
    <name type="scientific">Butyricimonas paravirosa</name>
    <dbReference type="NCBI Taxonomy" id="1472417"/>
    <lineage>
        <taxon>Bacteria</taxon>
        <taxon>Pseudomonadati</taxon>
        <taxon>Bacteroidota</taxon>
        <taxon>Bacteroidia</taxon>
        <taxon>Bacteroidales</taxon>
        <taxon>Odoribacteraceae</taxon>
        <taxon>Butyricimonas</taxon>
    </lineage>
</organism>
<dbReference type="RefSeq" id="WP_118302212.1">
    <property type="nucleotide sequence ID" value="NZ_BMPA01000007.1"/>
</dbReference>
<keyword evidence="1" id="KW-0175">Coiled coil</keyword>
<evidence type="ECO:0000256" key="1">
    <source>
        <dbReference type="SAM" id="Coils"/>
    </source>
</evidence>
<sequence length="576" mass="67622">MRTIIKYNRLFIFTENASKSFYTEFLDEINIIYGANTSGKSTVIQAINYTFGINDEKYKLAEILEEKPIFRVDFSVFYNQEVKHCIIIRDDDFVYIKVNDAPVIKFQGISGNNSTEHIKLKKYISELFYFRLKLNSKGNEVEAPLEAMFLPYYVAQDYGWILPLKSFKNFEYYKGFKESYYDYYFGVLNPLEDKTEKYKLEEDKKELQSELDVLNRIKQSREDLVYAQNNDELFVQKAIDYVSKYNKNRKVLIQNESRCIVLASQLRYHEERLAVLRKTQKTLKDNTYSQKRCPVCNQEMQYTLTEKYIYFQNQEDTSTLIETTKKEIAELRSKLNKQKNTIEKTKIDLENNYNVLESYNTNGLSMNDWIKNKASIQILETIQDKENGIQHKLQEVTNRLKMFKTDESIKQDRKKKSDEFNRLFLQDLKMLNVKIGDFAHSPYELSVFRQQGVELLKTVLSYHFAFNKLIDKTDNIHKLPLCLDAIFKEDVDATNKELIISFISKNLPSGTQLICSVAESSLNETVKKNSVIDYNEKFFNNSATLIKTGDTARSLLKDFDSTQMPIFEESISIMTS</sequence>
<proteinExistence type="predicted"/>
<name>A0A7X5YC15_9BACT</name>
<dbReference type="EMBL" id="JAATLI010000007">
    <property type="protein sequence ID" value="NJC18379.1"/>
    <property type="molecule type" value="Genomic_DNA"/>
</dbReference>
<dbReference type="Proteomes" id="UP000576368">
    <property type="component" value="Unassembled WGS sequence"/>
</dbReference>
<evidence type="ECO:0000313" key="5">
    <source>
        <dbReference type="Proteomes" id="UP001302374"/>
    </source>
</evidence>
<evidence type="ECO:0000313" key="2">
    <source>
        <dbReference type="EMBL" id="NJC18379.1"/>
    </source>
</evidence>
<evidence type="ECO:0000313" key="4">
    <source>
        <dbReference type="Proteomes" id="UP000576368"/>
    </source>
</evidence>
<dbReference type="AlphaFoldDB" id="A0A7X5YC15"/>
<evidence type="ECO:0008006" key="6">
    <source>
        <dbReference type="Google" id="ProtNLM"/>
    </source>
</evidence>
<dbReference type="EMBL" id="CP043839">
    <property type="protein sequence ID" value="WOF11047.1"/>
    <property type="molecule type" value="Genomic_DNA"/>
</dbReference>